<dbReference type="FunFam" id="1.20.90.10:FF:000002">
    <property type="entry name" value="Phospholipase A2 group III"/>
    <property type="match status" value="1"/>
</dbReference>
<evidence type="ECO:0000256" key="4">
    <source>
        <dbReference type="ARBA" id="ARBA00022525"/>
    </source>
</evidence>
<feature type="domain" description="Phospholipase A2-like central" evidence="12">
    <location>
        <begin position="147"/>
        <end position="268"/>
    </location>
</feature>
<evidence type="ECO:0000256" key="3">
    <source>
        <dbReference type="ARBA" id="ARBA00013278"/>
    </source>
</evidence>
<keyword evidence="9" id="KW-1015">Disulfide bond</keyword>
<dbReference type="GO" id="GO:0005576">
    <property type="term" value="C:extracellular region"/>
    <property type="evidence" value="ECO:0007669"/>
    <property type="project" value="UniProtKB-SubCell"/>
</dbReference>
<dbReference type="Pfam" id="PF05826">
    <property type="entry name" value="Phospholip_A2_2"/>
    <property type="match status" value="2"/>
</dbReference>
<keyword evidence="8" id="KW-0443">Lipid metabolism</keyword>
<dbReference type="SMART" id="SM00085">
    <property type="entry name" value="PA2c"/>
    <property type="match status" value="1"/>
</dbReference>
<evidence type="ECO:0000256" key="10">
    <source>
        <dbReference type="SAM" id="MobiDB-lite"/>
    </source>
</evidence>
<dbReference type="OrthoDB" id="10059604at2759"/>
<sequence>MRFSRFRIFPVILIFLTFQSSFADAADVDPLCARTQLTPSGDTHYSFVHPGPSSSHTPATARLYHSVWSGGDRSALLSCSWVDDAVVVAHYLSLCREEATKTNENDFSTENPGRKDALLSAATRGLCGNAVNTPGTDRERATTAPKRHSLRVKRGFIVPGTLWCGSGNKALSYADLGVYMKTDSCCREHDQCQDTILSFQSKFGVFNRNIFTMSHCDCDNRFRICLENANDSISDVVGYTFFNLLKMNCFELSYKVECRERNWFGMCKATQTVLGADVQSPTAYEPAAYASEENATLSTPPPSFMPPSYPPSMTSDLTSAYTTTPASNSGLDGSNLSTDEPSVLNGRPANTSKAISPQNTLDVLKSLFEVYRELDQCRARIRPQQRRYGLLNADSRTMYHCSCTDRCQAILHRQPLSHQETTIPDGDVDDWRHLVAVKLQVRRPDSYRVKRKHAAIRLRRLCERLTRAKVHQTMSLRSEGTEVDSS</sequence>
<keyword evidence="11" id="KW-0732">Signal</keyword>
<keyword evidence="7" id="KW-0106">Calcium</keyword>
<name>A0A9Q0ECE8_9TELE</name>
<evidence type="ECO:0000313" key="13">
    <source>
        <dbReference type="EMBL" id="KAJ3605452.1"/>
    </source>
</evidence>
<dbReference type="GO" id="GO:0046872">
    <property type="term" value="F:metal ion binding"/>
    <property type="evidence" value="ECO:0007669"/>
    <property type="project" value="UniProtKB-KW"/>
</dbReference>
<dbReference type="CDD" id="cd04704">
    <property type="entry name" value="PLA2_bee_venom_like"/>
    <property type="match status" value="1"/>
</dbReference>
<protein>
    <recommendedName>
        <fullName evidence="3">phospholipase A2</fullName>
        <ecNumber evidence="3">3.1.1.4</ecNumber>
    </recommendedName>
</protein>
<dbReference type="InterPro" id="IPR016090">
    <property type="entry name" value="PLA2-like_dom"/>
</dbReference>
<evidence type="ECO:0000259" key="12">
    <source>
        <dbReference type="SMART" id="SM00085"/>
    </source>
</evidence>
<evidence type="ECO:0000256" key="6">
    <source>
        <dbReference type="ARBA" id="ARBA00022801"/>
    </source>
</evidence>
<feature type="compositionally biased region" description="Pro residues" evidence="10">
    <location>
        <begin position="299"/>
        <end position="310"/>
    </location>
</feature>
<evidence type="ECO:0000256" key="5">
    <source>
        <dbReference type="ARBA" id="ARBA00022723"/>
    </source>
</evidence>
<accession>A0A9Q0ECE8</accession>
<evidence type="ECO:0000256" key="2">
    <source>
        <dbReference type="ARBA" id="ARBA00004613"/>
    </source>
</evidence>
<feature type="signal peptide" evidence="11">
    <location>
        <begin position="1"/>
        <end position="25"/>
    </location>
</feature>
<feature type="chain" id="PRO_5040483467" description="phospholipase A2" evidence="11">
    <location>
        <begin position="26"/>
        <end position="486"/>
    </location>
</feature>
<keyword evidence="6" id="KW-0378">Hydrolase</keyword>
<evidence type="ECO:0000256" key="7">
    <source>
        <dbReference type="ARBA" id="ARBA00022837"/>
    </source>
</evidence>
<feature type="compositionally biased region" description="Polar residues" evidence="10">
    <location>
        <begin position="316"/>
        <end position="340"/>
    </location>
</feature>
<comment type="cofactor">
    <cofactor evidence="1">
        <name>Ca(2+)</name>
        <dbReference type="ChEBI" id="CHEBI:29108"/>
    </cofactor>
</comment>
<evidence type="ECO:0000256" key="1">
    <source>
        <dbReference type="ARBA" id="ARBA00001913"/>
    </source>
</evidence>
<dbReference type="InterPro" id="IPR036444">
    <property type="entry name" value="PLipase_A2_dom_sf"/>
</dbReference>
<dbReference type="Proteomes" id="UP001148018">
    <property type="component" value="Unassembled WGS sequence"/>
</dbReference>
<evidence type="ECO:0000313" key="14">
    <source>
        <dbReference type="Proteomes" id="UP001148018"/>
    </source>
</evidence>
<comment type="subcellular location">
    <subcellularLocation>
        <location evidence="2">Secreted</location>
    </subcellularLocation>
</comment>
<dbReference type="AlphaFoldDB" id="A0A9Q0ECE8"/>
<evidence type="ECO:0000256" key="11">
    <source>
        <dbReference type="SAM" id="SignalP"/>
    </source>
</evidence>
<dbReference type="EMBL" id="JANIIK010000043">
    <property type="protein sequence ID" value="KAJ3605452.1"/>
    <property type="molecule type" value="Genomic_DNA"/>
</dbReference>
<evidence type="ECO:0000256" key="8">
    <source>
        <dbReference type="ARBA" id="ARBA00023098"/>
    </source>
</evidence>
<dbReference type="Gene3D" id="1.20.90.10">
    <property type="entry name" value="Phospholipase A2 domain"/>
    <property type="match status" value="2"/>
</dbReference>
<dbReference type="GO" id="GO:0006644">
    <property type="term" value="P:phospholipid metabolic process"/>
    <property type="evidence" value="ECO:0007669"/>
    <property type="project" value="InterPro"/>
</dbReference>
<dbReference type="InterPro" id="IPR033113">
    <property type="entry name" value="PLA2_histidine"/>
</dbReference>
<comment type="caution">
    <text evidence="13">The sequence shown here is derived from an EMBL/GenBank/DDBJ whole genome shotgun (WGS) entry which is preliminary data.</text>
</comment>
<dbReference type="PANTHER" id="PTHR12253">
    <property type="entry name" value="RH14732P"/>
    <property type="match status" value="1"/>
</dbReference>
<keyword evidence="5" id="KW-0479">Metal-binding</keyword>
<proteinExistence type="predicted"/>
<keyword evidence="4" id="KW-0964">Secreted</keyword>
<feature type="region of interest" description="Disordered" evidence="10">
    <location>
        <begin position="291"/>
        <end position="342"/>
    </location>
</feature>
<gene>
    <name evidence="13" type="ORF">NHX12_027498</name>
</gene>
<dbReference type="EC" id="3.1.1.4" evidence="3"/>
<dbReference type="PROSITE" id="PS00118">
    <property type="entry name" value="PA2_HIS"/>
    <property type="match status" value="1"/>
</dbReference>
<dbReference type="SUPFAM" id="SSF48619">
    <property type="entry name" value="Phospholipase A2, PLA2"/>
    <property type="match status" value="1"/>
</dbReference>
<keyword evidence="14" id="KW-1185">Reference proteome</keyword>
<evidence type="ECO:0000256" key="9">
    <source>
        <dbReference type="ARBA" id="ARBA00023157"/>
    </source>
</evidence>
<reference evidence="13" key="1">
    <citation type="submission" date="2022-07" db="EMBL/GenBank/DDBJ databases">
        <title>Chromosome-level genome of Muraenolepis orangiensis.</title>
        <authorList>
            <person name="Kim J."/>
        </authorList>
    </citation>
    <scope>NUCLEOTIDE SEQUENCE</scope>
    <source>
        <strain evidence="13">KU_S4_2022</strain>
        <tissue evidence="13">Muscle</tissue>
    </source>
</reference>
<dbReference type="GO" id="GO:0050482">
    <property type="term" value="P:arachidonate secretion"/>
    <property type="evidence" value="ECO:0007669"/>
    <property type="project" value="InterPro"/>
</dbReference>
<organism evidence="13 14">
    <name type="scientific">Muraenolepis orangiensis</name>
    <name type="common">Patagonian moray cod</name>
    <dbReference type="NCBI Taxonomy" id="630683"/>
    <lineage>
        <taxon>Eukaryota</taxon>
        <taxon>Metazoa</taxon>
        <taxon>Chordata</taxon>
        <taxon>Craniata</taxon>
        <taxon>Vertebrata</taxon>
        <taxon>Euteleostomi</taxon>
        <taxon>Actinopterygii</taxon>
        <taxon>Neopterygii</taxon>
        <taxon>Teleostei</taxon>
        <taxon>Neoteleostei</taxon>
        <taxon>Acanthomorphata</taxon>
        <taxon>Zeiogadaria</taxon>
        <taxon>Gadariae</taxon>
        <taxon>Gadiformes</taxon>
        <taxon>Muraenolepidoidei</taxon>
        <taxon>Muraenolepididae</taxon>
        <taxon>Muraenolepis</taxon>
    </lineage>
</organism>
<dbReference type="GO" id="GO:0004623">
    <property type="term" value="F:phospholipase A2 activity"/>
    <property type="evidence" value="ECO:0007669"/>
    <property type="project" value="UniProtKB-EC"/>
</dbReference>